<evidence type="ECO:0000313" key="2">
    <source>
        <dbReference type="EMBL" id="OCF22280.1"/>
    </source>
</evidence>
<reference evidence="2" key="3">
    <citation type="submission" date="2014-01" db="EMBL/GenBank/DDBJ databases">
        <title>Evolution of pathogenesis and genome organization in the Tremellales.</title>
        <authorList>
            <person name="Cuomo C."/>
            <person name="Litvintseva A."/>
            <person name="Heitman J."/>
            <person name="Chen Y."/>
            <person name="Sun S."/>
            <person name="Springer D."/>
            <person name="Dromer F."/>
            <person name="Young S."/>
            <person name="Zeng Q."/>
            <person name="Chapman S."/>
            <person name="Gujja S."/>
            <person name="Saif S."/>
            <person name="Birren B."/>
        </authorList>
    </citation>
    <scope>NUCLEOTIDE SEQUENCE</scope>
    <source>
        <strain evidence="2">CBS 10118</strain>
    </source>
</reference>
<dbReference type="NCBIfam" id="NF041278">
    <property type="entry name" value="CmcJ_NvfI_EfuI"/>
    <property type="match status" value="1"/>
</dbReference>
<keyword evidence="4" id="KW-1185">Reference proteome</keyword>
<reference evidence="3" key="4">
    <citation type="submission" date="2024-02" db="EMBL/GenBank/DDBJ databases">
        <title>Comparative genomics of Cryptococcus and Kwoniella reveals pathogenesis evolution and contrasting modes of karyotype evolution via chromosome fusion or intercentromeric recombination.</title>
        <authorList>
            <person name="Coelho M.A."/>
            <person name="David-Palma M."/>
            <person name="Shea T."/>
            <person name="Bowers K."/>
            <person name="McGinley-Smith S."/>
            <person name="Mohammad A.W."/>
            <person name="Gnirke A."/>
            <person name="Yurkov A.M."/>
            <person name="Nowrousian M."/>
            <person name="Sun S."/>
            <person name="Cuomo C.A."/>
            <person name="Heitman J."/>
        </authorList>
    </citation>
    <scope>NUCLEOTIDE SEQUENCE</scope>
    <source>
        <strain evidence="3">CBS 10118</strain>
    </source>
</reference>
<comment type="similarity">
    <text evidence="1">Belongs to the asaB hydroxylase/desaturase family.</text>
</comment>
<dbReference type="OrthoDB" id="412788at2759"/>
<dbReference type="GO" id="GO:0016491">
    <property type="term" value="F:oxidoreductase activity"/>
    <property type="evidence" value="ECO:0007669"/>
    <property type="project" value="InterPro"/>
</dbReference>
<evidence type="ECO:0000313" key="4">
    <source>
        <dbReference type="Proteomes" id="UP000092730"/>
    </source>
</evidence>
<dbReference type="VEuPathDB" id="FungiDB:I302_07925"/>
<organism evidence="2">
    <name type="scientific">Kwoniella bestiolae CBS 10118</name>
    <dbReference type="NCBI Taxonomy" id="1296100"/>
    <lineage>
        <taxon>Eukaryota</taxon>
        <taxon>Fungi</taxon>
        <taxon>Dikarya</taxon>
        <taxon>Basidiomycota</taxon>
        <taxon>Agaricomycotina</taxon>
        <taxon>Tremellomycetes</taxon>
        <taxon>Tremellales</taxon>
        <taxon>Cryptococcaceae</taxon>
        <taxon>Kwoniella</taxon>
    </lineage>
</organism>
<dbReference type="STRING" id="1296100.A0A1B9FU28"/>
<gene>
    <name evidence="2" type="ORF">I302_07925</name>
    <name evidence="3" type="ORF">I302_108788</name>
</gene>
<name>A0A1B9FU28_9TREE</name>
<dbReference type="Proteomes" id="UP000092730">
    <property type="component" value="Chromosome 8"/>
</dbReference>
<dbReference type="EMBL" id="CP144548">
    <property type="protein sequence ID" value="WVW86734.1"/>
    <property type="molecule type" value="Genomic_DNA"/>
</dbReference>
<accession>A0A1B9FU28</accession>
<dbReference type="KEGG" id="kbi:30212324"/>
<evidence type="ECO:0000256" key="1">
    <source>
        <dbReference type="ARBA" id="ARBA00023604"/>
    </source>
</evidence>
<protein>
    <submittedName>
        <fullName evidence="2">Uncharacterized protein</fullName>
    </submittedName>
</protein>
<evidence type="ECO:0000313" key="3">
    <source>
        <dbReference type="EMBL" id="WVW86734.1"/>
    </source>
</evidence>
<sequence>MTVLQGSFASAVINYVTTEDRFVPPEPLFSYTYSPQPDGRPQTNERYAPQTVRIHDLREHPDLTLETAGIQLVQAQSALREEDFAALDTNDELVEENDSPLCKLYRQEIDKVLRKVFPQATKIVTYNQRTRLHKPATTLAGYDFTSKENLPLMRPHIDLTPESASDFTKTVADGASRVLIVNAWRPIRGVVMDAPLAVADARTVDQKAKVHNRTLYRDG</sequence>
<reference evidence="2" key="1">
    <citation type="submission" date="2013-07" db="EMBL/GenBank/DDBJ databases">
        <title>The Genome Sequence of Cryptococcus bestiolae CBS10118.</title>
        <authorList>
            <consortium name="The Broad Institute Genome Sequencing Platform"/>
            <person name="Cuomo C."/>
            <person name="Litvintseva A."/>
            <person name="Chen Y."/>
            <person name="Heitman J."/>
            <person name="Sun S."/>
            <person name="Springer D."/>
            <person name="Dromer F."/>
            <person name="Young S.K."/>
            <person name="Zeng Q."/>
            <person name="Gargeya S."/>
            <person name="Fitzgerald M."/>
            <person name="Abouelleil A."/>
            <person name="Alvarado L."/>
            <person name="Berlin A.M."/>
            <person name="Chapman S.B."/>
            <person name="Dewar J."/>
            <person name="Goldberg J."/>
            <person name="Griggs A."/>
            <person name="Gujja S."/>
            <person name="Hansen M."/>
            <person name="Howarth C."/>
            <person name="Imamovic A."/>
            <person name="Larimer J."/>
            <person name="McCowan C."/>
            <person name="Murphy C."/>
            <person name="Pearson M."/>
            <person name="Priest M."/>
            <person name="Roberts A."/>
            <person name="Saif S."/>
            <person name="Shea T."/>
            <person name="Sykes S."/>
            <person name="Wortman J."/>
            <person name="Nusbaum C."/>
            <person name="Birren B."/>
        </authorList>
    </citation>
    <scope>NUCLEOTIDE SEQUENCE [LARGE SCALE GENOMIC DNA]</scope>
    <source>
        <strain evidence="2">CBS 10118</strain>
    </source>
</reference>
<dbReference type="RefSeq" id="XP_019043350.1">
    <property type="nucleotide sequence ID" value="XM_019194514.1"/>
</dbReference>
<dbReference type="PANTHER" id="PTHR34598">
    <property type="entry name" value="BLL6449 PROTEIN"/>
    <property type="match status" value="1"/>
</dbReference>
<dbReference type="PANTHER" id="PTHR34598:SF3">
    <property type="entry name" value="OXIDOREDUCTASE AN1597"/>
    <property type="match status" value="1"/>
</dbReference>
<reference evidence="3" key="2">
    <citation type="submission" date="2013-07" db="EMBL/GenBank/DDBJ databases">
        <authorList>
            <consortium name="The Broad Institute Genome Sequencing Platform"/>
            <person name="Cuomo C."/>
            <person name="Litvintseva A."/>
            <person name="Chen Y."/>
            <person name="Heitman J."/>
            <person name="Sun S."/>
            <person name="Springer D."/>
            <person name="Dromer F."/>
            <person name="Young S.K."/>
            <person name="Zeng Q."/>
            <person name="Gargeya S."/>
            <person name="Fitzgerald M."/>
            <person name="Abouelleil A."/>
            <person name="Alvarado L."/>
            <person name="Berlin A.M."/>
            <person name="Chapman S.B."/>
            <person name="Dewar J."/>
            <person name="Goldberg J."/>
            <person name="Griggs A."/>
            <person name="Gujja S."/>
            <person name="Hansen M."/>
            <person name="Howarth C."/>
            <person name="Imamovic A."/>
            <person name="Larimer J."/>
            <person name="McCowan C."/>
            <person name="Murphy C."/>
            <person name="Pearson M."/>
            <person name="Priest M."/>
            <person name="Roberts A."/>
            <person name="Saif S."/>
            <person name="Shea T."/>
            <person name="Sykes S."/>
            <person name="Wortman J."/>
            <person name="Nusbaum C."/>
            <person name="Birren B."/>
        </authorList>
    </citation>
    <scope>NUCLEOTIDE SEQUENCE</scope>
    <source>
        <strain evidence="3">CBS 10118</strain>
    </source>
</reference>
<dbReference type="EMBL" id="KI894025">
    <property type="protein sequence ID" value="OCF22280.1"/>
    <property type="molecule type" value="Genomic_DNA"/>
</dbReference>
<dbReference type="GeneID" id="30212324"/>
<dbReference type="AlphaFoldDB" id="A0A1B9FU28"/>
<dbReference type="InterPro" id="IPR044053">
    <property type="entry name" value="AsaB-like"/>
</dbReference>
<proteinExistence type="inferred from homology"/>